<evidence type="ECO:0000256" key="2">
    <source>
        <dbReference type="ARBA" id="ARBA00022980"/>
    </source>
</evidence>
<dbReference type="CDD" id="cd01425">
    <property type="entry name" value="RPS2"/>
    <property type="match status" value="1"/>
</dbReference>
<organism evidence="5 6">
    <name type="scientific">Cladonia borealis</name>
    <dbReference type="NCBI Taxonomy" id="184061"/>
    <lineage>
        <taxon>Eukaryota</taxon>
        <taxon>Fungi</taxon>
        <taxon>Dikarya</taxon>
        <taxon>Ascomycota</taxon>
        <taxon>Pezizomycotina</taxon>
        <taxon>Lecanoromycetes</taxon>
        <taxon>OSLEUM clade</taxon>
        <taxon>Lecanoromycetidae</taxon>
        <taxon>Lecanorales</taxon>
        <taxon>Lecanorineae</taxon>
        <taxon>Cladoniaceae</taxon>
        <taxon>Cladonia</taxon>
    </lineage>
</organism>
<gene>
    <name evidence="5" type="ORF">JMJ35_000560</name>
</gene>
<accession>A0AA39R9M3</accession>
<evidence type="ECO:0000256" key="3">
    <source>
        <dbReference type="ARBA" id="ARBA00023274"/>
    </source>
</evidence>
<dbReference type="Gene3D" id="3.40.50.10490">
    <property type="entry name" value="Glucose-6-phosphate isomerase like protein, domain 1"/>
    <property type="match status" value="1"/>
</dbReference>
<comment type="similarity">
    <text evidence="1">Belongs to the universal ribosomal protein uS2 family.</text>
</comment>
<dbReference type="GO" id="GO:0006412">
    <property type="term" value="P:translation"/>
    <property type="evidence" value="ECO:0007669"/>
    <property type="project" value="InterPro"/>
</dbReference>
<evidence type="ECO:0000256" key="1">
    <source>
        <dbReference type="ARBA" id="ARBA00006242"/>
    </source>
</evidence>
<dbReference type="GO" id="GO:0005763">
    <property type="term" value="C:mitochondrial small ribosomal subunit"/>
    <property type="evidence" value="ECO:0007669"/>
    <property type="project" value="TreeGrafter"/>
</dbReference>
<dbReference type="InterPro" id="IPR018130">
    <property type="entry name" value="Ribosomal_uS2_CS"/>
</dbReference>
<dbReference type="PROSITE" id="PS00962">
    <property type="entry name" value="RIBOSOMAL_S2_1"/>
    <property type="match status" value="1"/>
</dbReference>
<evidence type="ECO:0000313" key="6">
    <source>
        <dbReference type="Proteomes" id="UP001166286"/>
    </source>
</evidence>
<reference evidence="5" key="1">
    <citation type="submission" date="2023-03" db="EMBL/GenBank/DDBJ databases">
        <title>Complete genome of Cladonia borealis.</title>
        <authorList>
            <person name="Park H."/>
        </authorList>
    </citation>
    <scope>NUCLEOTIDE SEQUENCE</scope>
    <source>
        <strain evidence="5">ANT050790</strain>
    </source>
</reference>
<dbReference type="PANTHER" id="PTHR12534:SF0">
    <property type="entry name" value="SMALL RIBOSOMAL SUBUNIT PROTEIN US2M"/>
    <property type="match status" value="1"/>
</dbReference>
<dbReference type="HAMAP" id="MF_00291_B">
    <property type="entry name" value="Ribosomal_uS2_B"/>
    <property type="match status" value="1"/>
</dbReference>
<dbReference type="GO" id="GO:0003735">
    <property type="term" value="F:structural constituent of ribosome"/>
    <property type="evidence" value="ECO:0007669"/>
    <property type="project" value="InterPro"/>
</dbReference>
<dbReference type="PRINTS" id="PR00395">
    <property type="entry name" value="RIBOSOMALS2"/>
</dbReference>
<keyword evidence="6" id="KW-1185">Reference proteome</keyword>
<dbReference type="SUPFAM" id="SSF52313">
    <property type="entry name" value="Ribosomal protein S2"/>
    <property type="match status" value="1"/>
</dbReference>
<keyword evidence="3" id="KW-0687">Ribonucleoprotein</keyword>
<name>A0AA39R9M3_9LECA</name>
<feature type="compositionally biased region" description="Polar residues" evidence="4">
    <location>
        <begin position="332"/>
        <end position="343"/>
    </location>
</feature>
<dbReference type="PANTHER" id="PTHR12534">
    <property type="entry name" value="30S RIBOSOMAL PROTEIN S2 PROKARYOTIC AND ORGANELLAR"/>
    <property type="match status" value="1"/>
</dbReference>
<feature type="compositionally biased region" description="Polar residues" evidence="4">
    <location>
        <begin position="350"/>
        <end position="361"/>
    </location>
</feature>
<evidence type="ECO:0000256" key="4">
    <source>
        <dbReference type="SAM" id="MobiDB-lite"/>
    </source>
</evidence>
<evidence type="ECO:0008006" key="7">
    <source>
        <dbReference type="Google" id="ProtNLM"/>
    </source>
</evidence>
<protein>
    <recommendedName>
        <fullName evidence="7">Ribosomal protein S2</fullName>
    </recommendedName>
</protein>
<sequence length="361" mass="39815">MIIRNTFLRQGCRIATIPARQWTRCLATEVDLESIESSLDNSLKETKSIESEIQKQTDQLVPQIDSQTHASLNLLKDGTAQEHNKLQRHRKRTNALGSNIAPHYQPHTLVTRPPSPSDITLELLLASQAHLGHKTSHWHPMNSRYIFGIRQGIHIISLEVTAAHLRRACRVVSGVAERGGLILFVGTRPGQERCVVKAAEMAKGCHLFERWTPGSITNGVRLLGRCKTKVVDEFDQNVPGYENELKDHPVLKPDLVVCLNPLENWVLLHECGLNAIPTIGIIDTDADPTWVTYPIPANDDSLRCVQVIAGALGRAGEEGQRNRSEKAMAGNVTYTPTPLTSASKGGKSRTGGNTTDRYGSQ</sequence>
<dbReference type="Proteomes" id="UP001166286">
    <property type="component" value="Unassembled WGS sequence"/>
</dbReference>
<dbReference type="InterPro" id="IPR005706">
    <property type="entry name" value="Ribosomal_uS2_bac/mit/plastid"/>
</dbReference>
<keyword evidence="2" id="KW-0689">Ribosomal protein</keyword>
<feature type="compositionally biased region" description="Basic and acidic residues" evidence="4">
    <location>
        <begin position="316"/>
        <end position="326"/>
    </location>
</feature>
<dbReference type="Pfam" id="PF00318">
    <property type="entry name" value="Ribosomal_S2"/>
    <property type="match status" value="1"/>
</dbReference>
<dbReference type="EMBL" id="JAFEKC020000001">
    <property type="protein sequence ID" value="KAK0517405.1"/>
    <property type="molecule type" value="Genomic_DNA"/>
</dbReference>
<proteinExistence type="inferred from homology"/>
<dbReference type="InterPro" id="IPR023591">
    <property type="entry name" value="Ribosomal_uS2_flav_dom_sf"/>
</dbReference>
<comment type="caution">
    <text evidence="5">The sequence shown here is derived from an EMBL/GenBank/DDBJ whole genome shotgun (WGS) entry which is preliminary data.</text>
</comment>
<dbReference type="InterPro" id="IPR001865">
    <property type="entry name" value="Ribosomal_uS2"/>
</dbReference>
<dbReference type="AlphaFoldDB" id="A0AA39R9M3"/>
<feature type="region of interest" description="Disordered" evidence="4">
    <location>
        <begin position="316"/>
        <end position="361"/>
    </location>
</feature>
<evidence type="ECO:0000313" key="5">
    <source>
        <dbReference type="EMBL" id="KAK0517405.1"/>
    </source>
</evidence>